<dbReference type="OrthoDB" id="7658992at2"/>
<dbReference type="InterPro" id="IPR020349">
    <property type="entry name" value="Uncharacterised_14.7kDa"/>
</dbReference>
<keyword evidence="3" id="KW-1185">Reference proteome</keyword>
<feature type="signal peptide" evidence="1">
    <location>
        <begin position="1"/>
        <end position="28"/>
    </location>
</feature>
<evidence type="ECO:0008006" key="4">
    <source>
        <dbReference type="Google" id="ProtNLM"/>
    </source>
</evidence>
<accession>A0A1L9NYK3</accession>
<dbReference type="AlphaFoldDB" id="A0A1L9NYK3"/>
<comment type="caution">
    <text evidence="2">The sequence shown here is derived from an EMBL/GenBank/DDBJ whole genome shotgun (WGS) entry which is preliminary data.</text>
</comment>
<protein>
    <recommendedName>
        <fullName evidence="4">NADH dehydrogenase subunit E</fullName>
    </recommendedName>
</protein>
<feature type="chain" id="PRO_5012883013" description="NADH dehydrogenase subunit E" evidence="1">
    <location>
        <begin position="29"/>
        <end position="140"/>
    </location>
</feature>
<gene>
    <name evidence="2" type="ORF">PFRI_15090</name>
</gene>
<keyword evidence="1" id="KW-0732">Signal</keyword>
<dbReference type="EMBL" id="MLCB01000111">
    <property type="protein sequence ID" value="OJI94273.1"/>
    <property type="molecule type" value="Genomic_DNA"/>
</dbReference>
<evidence type="ECO:0000256" key="1">
    <source>
        <dbReference type="SAM" id="SignalP"/>
    </source>
</evidence>
<dbReference type="STRING" id="696762.PFRI_15090"/>
<sequence length="140" mass="15068">MLVNQSFTRLIIASFVAAALLLSTPAFAAGLQDETKINNGLLAVGIADEIRNRCDSISARTFTALGFLNGLKREARAKGYSNDEINAYTKSNAEKAKMRKRGQAYLAQNGASTSDAASMCRLGRAEIAKRSQIGVLLRAR</sequence>
<dbReference type="Proteomes" id="UP000184514">
    <property type="component" value="Unassembled WGS sequence"/>
</dbReference>
<evidence type="ECO:0000313" key="3">
    <source>
        <dbReference type="Proteomes" id="UP000184514"/>
    </source>
</evidence>
<proteinExistence type="predicted"/>
<evidence type="ECO:0000313" key="2">
    <source>
        <dbReference type="EMBL" id="OJI94273.1"/>
    </source>
</evidence>
<name>A0A1L9NYK3_9RHOB</name>
<dbReference type="RefSeq" id="WP_072630099.1">
    <property type="nucleotide sequence ID" value="NZ_MLCB01000111.1"/>
</dbReference>
<organism evidence="2 3">
    <name type="scientific">Planktotalea frisia</name>
    <dbReference type="NCBI Taxonomy" id="696762"/>
    <lineage>
        <taxon>Bacteria</taxon>
        <taxon>Pseudomonadati</taxon>
        <taxon>Pseudomonadota</taxon>
        <taxon>Alphaproteobacteria</taxon>
        <taxon>Rhodobacterales</taxon>
        <taxon>Paracoccaceae</taxon>
        <taxon>Planktotalea</taxon>
    </lineage>
</organism>
<dbReference type="Pfam" id="PF17267">
    <property type="entry name" value="DUF5333"/>
    <property type="match status" value="1"/>
</dbReference>
<reference evidence="2 3" key="1">
    <citation type="submission" date="2016-10" db="EMBL/GenBank/DDBJ databases">
        <title>Genome sequence of Planktotalea frisia SH6-1.</title>
        <authorList>
            <person name="Poehlein A."/>
            <person name="Bakenhus I."/>
            <person name="Voget S."/>
            <person name="Brinkhoff T."/>
            <person name="Simon M."/>
        </authorList>
    </citation>
    <scope>NUCLEOTIDE SEQUENCE [LARGE SCALE GENOMIC DNA]</scope>
    <source>
        <strain evidence="2 3">SH6-1</strain>
    </source>
</reference>